<dbReference type="Gene3D" id="3.90.190.10">
    <property type="entry name" value="Protein tyrosine phosphatase superfamily"/>
    <property type="match status" value="1"/>
</dbReference>
<dbReference type="SUPFAM" id="SSF56112">
    <property type="entry name" value="Protein kinase-like (PK-like)"/>
    <property type="match status" value="1"/>
</dbReference>
<dbReference type="Pfam" id="PF00069">
    <property type="entry name" value="Pkinase"/>
    <property type="match status" value="1"/>
</dbReference>
<keyword evidence="14" id="KW-0067">ATP-binding</keyword>
<dbReference type="GO" id="GO:0045747">
    <property type="term" value="P:positive regulation of Notch signaling pathway"/>
    <property type="evidence" value="ECO:0007669"/>
    <property type="project" value="TreeGrafter"/>
</dbReference>
<evidence type="ECO:0000256" key="18">
    <source>
        <dbReference type="ARBA" id="ARBA00023306"/>
    </source>
</evidence>
<dbReference type="SMART" id="SM00220">
    <property type="entry name" value="S_TKc"/>
    <property type="match status" value="1"/>
</dbReference>
<comment type="function">
    <text evidence="22">Associates with cyclin G and CDK5. Seems to act as an auxilin homolog that is involved in the uncoating of clathrin-coated vesicles by Hsc70 in non-neuronal cells. Expression oscillates slightly during the cell cycle, peaking at G1. May play a role in clathrin-mediated endocytosis and intracellular trafficking, and in the dynamics of clathrin assembly/disassembly.</text>
</comment>
<evidence type="ECO:0000256" key="2">
    <source>
        <dbReference type="ARBA" id="ARBA00004246"/>
    </source>
</evidence>
<dbReference type="GO" id="GO:0035612">
    <property type="term" value="F:AP-2 adaptor complex binding"/>
    <property type="evidence" value="ECO:0007669"/>
    <property type="project" value="TreeGrafter"/>
</dbReference>
<keyword evidence="8" id="KW-0963">Cytoplasm</keyword>
<evidence type="ECO:0000256" key="6">
    <source>
        <dbReference type="ARBA" id="ARBA00012513"/>
    </source>
</evidence>
<feature type="compositionally biased region" description="Basic and acidic residues" evidence="25">
    <location>
        <begin position="780"/>
        <end position="791"/>
    </location>
</feature>
<evidence type="ECO:0000256" key="5">
    <source>
        <dbReference type="ARBA" id="ARBA00005490"/>
    </source>
</evidence>
<keyword evidence="16" id="KW-0007">Acetylation</keyword>
<dbReference type="SUPFAM" id="SSF46565">
    <property type="entry name" value="Chaperone J-domain"/>
    <property type="match status" value="1"/>
</dbReference>
<dbReference type="InterPro" id="IPR008271">
    <property type="entry name" value="Ser/Thr_kinase_AS"/>
</dbReference>
<protein>
    <recommendedName>
        <fullName evidence="23">Cyclin-G-associated kinase</fullName>
        <ecNumber evidence="6">2.7.11.1</ecNumber>
    </recommendedName>
    <alternativeName>
        <fullName evidence="24">DnaJ homolog subfamily C member 26</fullName>
    </alternativeName>
</protein>
<evidence type="ECO:0000256" key="23">
    <source>
        <dbReference type="ARBA" id="ARBA00068393"/>
    </source>
</evidence>
<keyword evidence="30" id="KW-1185">Reference proteome</keyword>
<feature type="compositionally biased region" description="Polar residues" evidence="25">
    <location>
        <begin position="826"/>
        <end position="839"/>
    </location>
</feature>
<dbReference type="GO" id="GO:0030136">
    <property type="term" value="C:clathrin-coated vesicle"/>
    <property type="evidence" value="ECO:0007669"/>
    <property type="project" value="UniProtKB-SubCell"/>
</dbReference>
<comment type="caution">
    <text evidence="29">The sequence shown here is derived from an EMBL/GenBank/DDBJ whole genome shotgun (WGS) entry which is preliminary data.</text>
</comment>
<dbReference type="FunFam" id="1.10.287.110:FF:000002">
    <property type="entry name" value="putative tyrosine-protein phosphatase auxilin isoform X2"/>
    <property type="match status" value="1"/>
</dbReference>
<keyword evidence="13" id="KW-0418">Kinase</keyword>
<dbReference type="FunFam" id="2.60.40.1110:FF:000001">
    <property type="entry name" value="cyclin-G-associated kinase isoform X2"/>
    <property type="match status" value="1"/>
</dbReference>
<evidence type="ECO:0000256" key="12">
    <source>
        <dbReference type="ARBA" id="ARBA00022741"/>
    </source>
</evidence>
<keyword evidence="18" id="KW-0131">Cell cycle</keyword>
<organism evidence="29 30">
    <name type="scientific">Rhynocoris fuscipes</name>
    <dbReference type="NCBI Taxonomy" id="488301"/>
    <lineage>
        <taxon>Eukaryota</taxon>
        <taxon>Metazoa</taxon>
        <taxon>Ecdysozoa</taxon>
        <taxon>Arthropoda</taxon>
        <taxon>Hexapoda</taxon>
        <taxon>Insecta</taxon>
        <taxon>Pterygota</taxon>
        <taxon>Neoptera</taxon>
        <taxon>Paraneoptera</taxon>
        <taxon>Hemiptera</taxon>
        <taxon>Heteroptera</taxon>
        <taxon>Panheteroptera</taxon>
        <taxon>Cimicomorpha</taxon>
        <taxon>Reduviidae</taxon>
        <taxon>Harpactorinae</taxon>
        <taxon>Harpactorini</taxon>
        <taxon>Rhynocoris</taxon>
    </lineage>
</organism>
<keyword evidence="11" id="KW-0808">Transferase</keyword>
<evidence type="ECO:0000256" key="25">
    <source>
        <dbReference type="SAM" id="MobiDB-lite"/>
    </source>
</evidence>
<dbReference type="PROSITE" id="PS00108">
    <property type="entry name" value="PROTEIN_KINASE_ST"/>
    <property type="match status" value="1"/>
</dbReference>
<dbReference type="GO" id="GO:0005925">
    <property type="term" value="C:focal adhesion"/>
    <property type="evidence" value="ECO:0007669"/>
    <property type="project" value="UniProtKB-SubCell"/>
</dbReference>
<dbReference type="PROSITE" id="PS50076">
    <property type="entry name" value="DNAJ_2"/>
    <property type="match status" value="1"/>
</dbReference>
<evidence type="ECO:0000256" key="24">
    <source>
        <dbReference type="ARBA" id="ARBA00076380"/>
    </source>
</evidence>
<evidence type="ECO:0000256" key="8">
    <source>
        <dbReference type="ARBA" id="ARBA00022490"/>
    </source>
</evidence>
<evidence type="ECO:0000256" key="20">
    <source>
        <dbReference type="ARBA" id="ARBA00047899"/>
    </source>
</evidence>
<dbReference type="EC" id="2.7.11.1" evidence="6"/>
<dbReference type="SUPFAM" id="SSF52799">
    <property type="entry name" value="(Phosphotyrosine protein) phosphatases II"/>
    <property type="match status" value="1"/>
</dbReference>
<evidence type="ECO:0000256" key="17">
    <source>
        <dbReference type="ARBA" id="ARBA00023034"/>
    </source>
</evidence>
<evidence type="ECO:0000256" key="13">
    <source>
        <dbReference type="ARBA" id="ARBA00022777"/>
    </source>
</evidence>
<evidence type="ECO:0000256" key="15">
    <source>
        <dbReference type="ARBA" id="ARBA00022949"/>
    </source>
</evidence>
<dbReference type="InterPro" id="IPR011009">
    <property type="entry name" value="Kinase-like_dom_sf"/>
</dbReference>
<feature type="compositionally biased region" description="Pro residues" evidence="25">
    <location>
        <begin position="364"/>
        <end position="376"/>
    </location>
</feature>
<evidence type="ECO:0000313" key="29">
    <source>
        <dbReference type="EMBL" id="KAK9506855.1"/>
    </source>
</evidence>
<dbReference type="SMART" id="SM01326">
    <property type="entry name" value="PTEN_C2"/>
    <property type="match status" value="1"/>
</dbReference>
<dbReference type="Gene3D" id="2.60.40.1110">
    <property type="match status" value="1"/>
</dbReference>
<dbReference type="EMBL" id="JAPXFL010000005">
    <property type="protein sequence ID" value="KAK9506855.1"/>
    <property type="molecule type" value="Genomic_DNA"/>
</dbReference>
<keyword evidence="17" id="KW-0333">Golgi apparatus</keyword>
<feature type="domain" description="C2 tensin-type" evidence="28">
    <location>
        <begin position="586"/>
        <end position="717"/>
    </location>
</feature>
<gene>
    <name evidence="29" type="ORF">O3M35_008714</name>
</gene>
<evidence type="ECO:0000259" key="27">
    <source>
        <dbReference type="PROSITE" id="PS50076"/>
    </source>
</evidence>
<dbReference type="PANTHER" id="PTHR22967:SF105">
    <property type="entry name" value="CYCLIN-G-ASSOCIATED KINASE"/>
    <property type="match status" value="1"/>
</dbReference>
<feature type="compositionally biased region" description="Low complexity" evidence="25">
    <location>
        <begin position="354"/>
        <end position="363"/>
    </location>
</feature>
<dbReference type="GO" id="GO:0004674">
    <property type="term" value="F:protein serine/threonine kinase activity"/>
    <property type="evidence" value="ECO:0007669"/>
    <property type="project" value="UniProtKB-KW"/>
</dbReference>
<dbReference type="PROSITE" id="PS51182">
    <property type="entry name" value="C2_TENSIN"/>
    <property type="match status" value="1"/>
</dbReference>
<feature type="domain" description="Protein kinase" evidence="26">
    <location>
        <begin position="36"/>
        <end position="311"/>
    </location>
</feature>
<keyword evidence="12" id="KW-0547">Nucleotide-binding</keyword>
<comment type="similarity">
    <text evidence="5">Belongs to the protein kinase superfamily. AGC Ser/Thr protein kinase family. PKC subfamily.</text>
</comment>
<dbReference type="SUPFAM" id="SSF49562">
    <property type="entry name" value="C2 domain (Calcium/lipid-binding domain, CaLB)"/>
    <property type="match status" value="1"/>
</dbReference>
<accession>A0AAW1D9L5</accession>
<keyword evidence="15" id="KW-0965">Cell junction</keyword>
<sequence>MSDLFKSAFGYFTSSSSGTIDNELVGQIVEVGNVKLRVKKAIAEGGFAFVFIAQAIDSGKEYALKRLLAADEDASQTIIQEINILKKLSGHPNIIQYVAASFIEKSQTSHGMNEYLLLMELCLGGNLVEILQKNINGLAVDIVTKIMWQTCKAVQHMHSQNPPIIHRDLKIENLLLSNDGRIKLCDFGSATTQIFRPDNSWNAQQRAMLEDKLNRCTTPMYRAPEMVDTWDNSEIGPALDIWAIGCILYYLCFRKHPFEDSSNLRIINANFNIPTSDSKYRGFHNIISGCLVVQPLQRLKITQILDRLASIAETYNINPSEPIPIELILPNNITSQGNNPNENAVNSSPVHNISSNNSPRSRSPVPPSRPPNPQIPLMPSANVGGGGGGGLFSQIKGGAGSFLKNLRDTSSKVVQTVQQTMVRSEEMAASYITSRICVINYTEGPDTMQDLKFTIESRHTLSNSAIFNLSSAPLPLQRFPNATIIECGWSKRCPSLQSMFVLCEHMHHFLSSHSSNICFIVCNDGKCSSAMLVCAFLLYVGFVNRPQDALQLYAVKRTPPNLLPSHLRYLEYFSQVLNNPQPTMSCNKIRIMSLVIQPVPLFNKNRDGCRPYVEVYQGEDKVFTTLDEYERMALFLFSHAKVVLPVRCSVSGDITVMVYHARQVLTRVTPIKMLRLQFNTAFTNDNTLIFPRTEVDDISDGDHYQGNLLVTLNCEEAGDPVVTLSPWAKYRKPSANVLFTSKLEADETTEWFSPKTSSRPTPPPPPRPVPPRPPPVVRPNAEESKQVKETDDLLNLGNGITKTEPAVETVEDLLNLGETSEPPPSSVMNTEFQSHSPSKNPLFEPFVDISRNGDKTSCKTENLLGEWGESTSTIGNSSGTVPTGFGTESVPNFADFTNNLSSGLENLNIPTSATVDNVNHGKSSSTSIGNNLGNFANLGNIQRNVSSPNLHSDIFEEFITKPKAMSNANSPSKTPSEANYSRSHFESVKTQPQPTTGKNIEDAFGDLLGSQGYSFNTKKESGPRTINEMRREDQAKVTDPDKLKILDWTEGKTNNIRALLTSLHTVLWSEAKWTQCYMHQLVSAAEVKKAYRRACIAVHPDKHIGTPNENLAKMIFMELNNAWNEFEKEMG</sequence>
<dbReference type="InterPro" id="IPR001623">
    <property type="entry name" value="DnaJ_domain"/>
</dbReference>
<evidence type="ECO:0000256" key="16">
    <source>
        <dbReference type="ARBA" id="ARBA00022990"/>
    </source>
</evidence>
<dbReference type="PROSITE" id="PS50011">
    <property type="entry name" value="PROTEIN_KINASE_DOM"/>
    <property type="match status" value="1"/>
</dbReference>
<keyword evidence="10" id="KW-0597">Phosphoprotein</keyword>
<name>A0AAW1D9L5_9HEMI</name>
<comment type="catalytic activity">
    <reaction evidence="21">
        <text>L-seryl-[protein] + ATP = O-phospho-L-seryl-[protein] + ADP + H(+)</text>
        <dbReference type="Rhea" id="RHEA:17989"/>
        <dbReference type="Rhea" id="RHEA-COMP:9863"/>
        <dbReference type="Rhea" id="RHEA-COMP:11604"/>
        <dbReference type="ChEBI" id="CHEBI:15378"/>
        <dbReference type="ChEBI" id="CHEBI:29999"/>
        <dbReference type="ChEBI" id="CHEBI:30616"/>
        <dbReference type="ChEBI" id="CHEBI:83421"/>
        <dbReference type="ChEBI" id="CHEBI:456216"/>
        <dbReference type="EC" id="2.7.11.1"/>
    </reaction>
</comment>
<dbReference type="GO" id="GO:0005524">
    <property type="term" value="F:ATP binding"/>
    <property type="evidence" value="ECO:0007669"/>
    <property type="project" value="UniProtKB-KW"/>
</dbReference>
<evidence type="ECO:0000259" key="26">
    <source>
        <dbReference type="PROSITE" id="PS50011"/>
    </source>
</evidence>
<evidence type="ECO:0000256" key="1">
    <source>
        <dbReference type="ARBA" id="ARBA00004132"/>
    </source>
</evidence>
<feature type="domain" description="J" evidence="27">
    <location>
        <begin position="1062"/>
        <end position="1131"/>
    </location>
</feature>
<feature type="region of interest" description="Disordered" evidence="25">
    <location>
        <begin position="338"/>
        <end position="383"/>
    </location>
</feature>
<evidence type="ECO:0000256" key="14">
    <source>
        <dbReference type="ARBA" id="ARBA00022840"/>
    </source>
</evidence>
<evidence type="ECO:0000259" key="28">
    <source>
        <dbReference type="PROSITE" id="PS51182"/>
    </source>
</evidence>
<evidence type="ECO:0000256" key="3">
    <source>
        <dbReference type="ARBA" id="ARBA00004556"/>
    </source>
</evidence>
<proteinExistence type="inferred from homology"/>
<dbReference type="AlphaFoldDB" id="A0AAW1D9L5"/>
<dbReference type="Proteomes" id="UP001461498">
    <property type="component" value="Unassembled WGS sequence"/>
</dbReference>
<evidence type="ECO:0000256" key="22">
    <source>
        <dbReference type="ARBA" id="ARBA00054326"/>
    </source>
</evidence>
<dbReference type="SMART" id="SM00271">
    <property type="entry name" value="DnaJ"/>
    <property type="match status" value="1"/>
</dbReference>
<feature type="region of interest" description="Disordered" evidence="25">
    <location>
        <begin position="965"/>
        <end position="1000"/>
    </location>
</feature>
<dbReference type="InterPro" id="IPR036869">
    <property type="entry name" value="J_dom_sf"/>
</dbReference>
<dbReference type="InterPro" id="IPR000719">
    <property type="entry name" value="Prot_kinase_dom"/>
</dbReference>
<evidence type="ECO:0000256" key="7">
    <source>
        <dbReference type="ARBA" id="ARBA00022481"/>
    </source>
</evidence>
<dbReference type="GO" id="GO:2000369">
    <property type="term" value="P:regulation of clathrin-dependent endocytosis"/>
    <property type="evidence" value="ECO:0007669"/>
    <property type="project" value="TreeGrafter"/>
</dbReference>
<keyword evidence="19" id="KW-0968">Cytoplasmic vesicle</keyword>
<comment type="catalytic activity">
    <reaction evidence="20">
        <text>L-threonyl-[protein] + ATP = O-phospho-L-threonyl-[protein] + ADP + H(+)</text>
        <dbReference type="Rhea" id="RHEA:46608"/>
        <dbReference type="Rhea" id="RHEA-COMP:11060"/>
        <dbReference type="Rhea" id="RHEA-COMP:11605"/>
        <dbReference type="ChEBI" id="CHEBI:15378"/>
        <dbReference type="ChEBI" id="CHEBI:30013"/>
        <dbReference type="ChEBI" id="CHEBI:30616"/>
        <dbReference type="ChEBI" id="CHEBI:61977"/>
        <dbReference type="ChEBI" id="CHEBI:456216"/>
        <dbReference type="EC" id="2.7.11.1"/>
    </reaction>
</comment>
<dbReference type="Pfam" id="PF10409">
    <property type="entry name" value="PTEN_C2"/>
    <property type="match status" value="1"/>
</dbReference>
<feature type="compositionally biased region" description="Polar residues" evidence="25">
    <location>
        <begin position="338"/>
        <end position="353"/>
    </location>
</feature>
<dbReference type="InterPro" id="IPR029021">
    <property type="entry name" value="Prot-tyrosine_phosphatase-like"/>
</dbReference>
<dbReference type="GO" id="GO:0048471">
    <property type="term" value="C:perinuclear region of cytoplasm"/>
    <property type="evidence" value="ECO:0007669"/>
    <property type="project" value="UniProtKB-SubCell"/>
</dbReference>
<evidence type="ECO:0000256" key="21">
    <source>
        <dbReference type="ARBA" id="ARBA00048679"/>
    </source>
</evidence>
<evidence type="ECO:0000256" key="11">
    <source>
        <dbReference type="ARBA" id="ARBA00022679"/>
    </source>
</evidence>
<feature type="compositionally biased region" description="Polar residues" evidence="25">
    <location>
        <begin position="966"/>
        <end position="998"/>
    </location>
</feature>
<evidence type="ECO:0000256" key="10">
    <source>
        <dbReference type="ARBA" id="ARBA00022553"/>
    </source>
</evidence>
<dbReference type="InterPro" id="IPR014020">
    <property type="entry name" value="Tensin_C2-dom"/>
</dbReference>
<evidence type="ECO:0000256" key="4">
    <source>
        <dbReference type="ARBA" id="ARBA00004601"/>
    </source>
</evidence>
<dbReference type="InterPro" id="IPR035892">
    <property type="entry name" value="C2_domain_sf"/>
</dbReference>
<dbReference type="Gene3D" id="1.10.287.110">
    <property type="entry name" value="DnaJ domain"/>
    <property type="match status" value="1"/>
</dbReference>
<evidence type="ECO:0000256" key="9">
    <source>
        <dbReference type="ARBA" id="ARBA00022527"/>
    </source>
</evidence>
<keyword evidence="9" id="KW-0723">Serine/threonine-protein kinase</keyword>
<evidence type="ECO:0000256" key="19">
    <source>
        <dbReference type="ARBA" id="ARBA00023329"/>
    </source>
</evidence>
<feature type="compositionally biased region" description="Pro residues" evidence="25">
    <location>
        <begin position="760"/>
        <end position="777"/>
    </location>
</feature>
<dbReference type="FunFam" id="1.10.510.10:FF:000228">
    <property type="entry name" value="cyclin-G-associated kinase isoform X1"/>
    <property type="match status" value="1"/>
</dbReference>
<reference evidence="29 30" key="1">
    <citation type="submission" date="2022-12" db="EMBL/GenBank/DDBJ databases">
        <title>Chromosome-level genome assembly of true bugs.</title>
        <authorList>
            <person name="Ma L."/>
            <person name="Li H."/>
        </authorList>
    </citation>
    <scope>NUCLEOTIDE SEQUENCE [LARGE SCALE GENOMIC DNA]</scope>
    <source>
        <strain evidence="29">Lab_2022b</strain>
    </source>
</reference>
<feature type="region of interest" description="Disordered" evidence="25">
    <location>
        <begin position="748"/>
        <end position="841"/>
    </location>
</feature>
<comment type="subcellular location">
    <subcellularLocation>
        <location evidence="2">Cell junction</location>
        <location evidence="2">Focal adhesion</location>
    </subcellularLocation>
    <subcellularLocation>
        <location evidence="3">Cytoplasm</location>
        <location evidence="3">Perinuclear region</location>
    </subcellularLocation>
    <subcellularLocation>
        <location evidence="1">Cytoplasmic vesicle</location>
        <location evidence="1">Clathrin-coated vesicle</location>
    </subcellularLocation>
    <subcellularLocation>
        <location evidence="4">Golgi apparatus</location>
        <location evidence="4">trans-Golgi network</location>
    </subcellularLocation>
</comment>
<dbReference type="CDD" id="cd06257">
    <property type="entry name" value="DnaJ"/>
    <property type="match status" value="1"/>
</dbReference>
<keyword evidence="7" id="KW-0488">Methylation</keyword>
<dbReference type="GO" id="GO:0005794">
    <property type="term" value="C:Golgi apparatus"/>
    <property type="evidence" value="ECO:0007669"/>
    <property type="project" value="UniProtKB-SubCell"/>
</dbReference>
<evidence type="ECO:0000313" key="30">
    <source>
        <dbReference type="Proteomes" id="UP001461498"/>
    </source>
</evidence>
<dbReference type="PANTHER" id="PTHR22967">
    <property type="entry name" value="SERINE/THREONINE PROTEIN KINASE"/>
    <property type="match status" value="1"/>
</dbReference>
<dbReference type="Gene3D" id="1.10.510.10">
    <property type="entry name" value="Transferase(Phosphotransferase) domain 1"/>
    <property type="match status" value="1"/>
</dbReference>